<evidence type="ECO:0000256" key="7">
    <source>
        <dbReference type="ARBA" id="ARBA00022840"/>
    </source>
</evidence>
<dbReference type="Pfam" id="PF00498">
    <property type="entry name" value="FHA"/>
    <property type="match status" value="1"/>
</dbReference>
<dbReference type="RefSeq" id="WP_203658138.1">
    <property type="nucleotide sequence ID" value="NZ_BAAAZM010000009.1"/>
</dbReference>
<dbReference type="CDD" id="cd14014">
    <property type="entry name" value="STKc_PknB_like"/>
    <property type="match status" value="1"/>
</dbReference>
<dbReference type="InterPro" id="IPR017441">
    <property type="entry name" value="Protein_kinase_ATP_BS"/>
</dbReference>
<name>A0A8J3NA97_9ACTN</name>
<keyword evidence="5 8" id="KW-0547">Nucleotide-binding</keyword>
<dbReference type="AlphaFoldDB" id="A0A8J3NA97"/>
<evidence type="ECO:0000259" key="9">
    <source>
        <dbReference type="PROSITE" id="PS50006"/>
    </source>
</evidence>
<dbReference type="Proteomes" id="UP000612808">
    <property type="component" value="Unassembled WGS sequence"/>
</dbReference>
<keyword evidence="4" id="KW-0808">Transferase</keyword>
<evidence type="ECO:0000256" key="3">
    <source>
        <dbReference type="ARBA" id="ARBA00022553"/>
    </source>
</evidence>
<reference evidence="11" key="1">
    <citation type="submission" date="2021-01" db="EMBL/GenBank/DDBJ databases">
        <title>Whole genome shotgun sequence of Actinocatenispora rupis NBRC 107355.</title>
        <authorList>
            <person name="Komaki H."/>
            <person name="Tamura T."/>
        </authorList>
    </citation>
    <scope>NUCLEOTIDE SEQUENCE</scope>
    <source>
        <strain evidence="11">NBRC 107355</strain>
    </source>
</reference>
<dbReference type="InterPro" id="IPR008266">
    <property type="entry name" value="Tyr_kinase_AS"/>
</dbReference>
<evidence type="ECO:0000256" key="4">
    <source>
        <dbReference type="ARBA" id="ARBA00022679"/>
    </source>
</evidence>
<dbReference type="Gene3D" id="2.60.200.20">
    <property type="match status" value="1"/>
</dbReference>
<gene>
    <name evidence="11" type="ORF">Aru02nite_30280</name>
</gene>
<protein>
    <recommendedName>
        <fullName evidence="1">non-specific serine/threonine protein kinase</fullName>
        <ecNumber evidence="1">2.7.11.1</ecNumber>
    </recommendedName>
</protein>
<accession>A0A8J3NA97</accession>
<dbReference type="Gene3D" id="3.30.200.20">
    <property type="entry name" value="Phosphorylase Kinase, domain 1"/>
    <property type="match status" value="1"/>
</dbReference>
<evidence type="ECO:0000256" key="6">
    <source>
        <dbReference type="ARBA" id="ARBA00022777"/>
    </source>
</evidence>
<evidence type="ECO:0000259" key="10">
    <source>
        <dbReference type="PROSITE" id="PS50011"/>
    </source>
</evidence>
<keyword evidence="2" id="KW-0723">Serine/threonine-protein kinase</keyword>
<dbReference type="PROSITE" id="PS50006">
    <property type="entry name" value="FHA_DOMAIN"/>
    <property type="match status" value="1"/>
</dbReference>
<dbReference type="GO" id="GO:0004674">
    <property type="term" value="F:protein serine/threonine kinase activity"/>
    <property type="evidence" value="ECO:0007669"/>
    <property type="project" value="UniProtKB-KW"/>
</dbReference>
<organism evidence="11 12">
    <name type="scientific">Actinocatenispora rupis</name>
    <dbReference type="NCBI Taxonomy" id="519421"/>
    <lineage>
        <taxon>Bacteria</taxon>
        <taxon>Bacillati</taxon>
        <taxon>Actinomycetota</taxon>
        <taxon>Actinomycetes</taxon>
        <taxon>Micromonosporales</taxon>
        <taxon>Micromonosporaceae</taxon>
        <taxon>Actinocatenispora</taxon>
    </lineage>
</organism>
<evidence type="ECO:0000256" key="8">
    <source>
        <dbReference type="PROSITE-ProRule" id="PRU10141"/>
    </source>
</evidence>
<dbReference type="Gene3D" id="1.10.510.10">
    <property type="entry name" value="Transferase(Phosphotransferase) domain 1"/>
    <property type="match status" value="1"/>
</dbReference>
<dbReference type="InterPro" id="IPR000253">
    <property type="entry name" value="FHA_dom"/>
</dbReference>
<proteinExistence type="predicted"/>
<keyword evidence="6" id="KW-0418">Kinase</keyword>
<dbReference type="GO" id="GO:0005524">
    <property type="term" value="F:ATP binding"/>
    <property type="evidence" value="ECO:0007669"/>
    <property type="project" value="UniProtKB-UniRule"/>
</dbReference>
<keyword evidence="7 8" id="KW-0067">ATP-binding</keyword>
<evidence type="ECO:0000313" key="11">
    <source>
        <dbReference type="EMBL" id="GID12139.1"/>
    </source>
</evidence>
<dbReference type="PANTHER" id="PTHR43289">
    <property type="entry name" value="MITOGEN-ACTIVATED PROTEIN KINASE KINASE KINASE 20-RELATED"/>
    <property type="match status" value="1"/>
</dbReference>
<dbReference type="InterPro" id="IPR011009">
    <property type="entry name" value="Kinase-like_dom_sf"/>
</dbReference>
<dbReference type="PROSITE" id="PS00107">
    <property type="entry name" value="PROTEIN_KINASE_ATP"/>
    <property type="match status" value="1"/>
</dbReference>
<feature type="domain" description="Protein kinase" evidence="10">
    <location>
        <begin position="175"/>
        <end position="440"/>
    </location>
</feature>
<evidence type="ECO:0000256" key="2">
    <source>
        <dbReference type="ARBA" id="ARBA00022527"/>
    </source>
</evidence>
<sequence>MSATVRLTLVEGRLTTREYVFDERGTCILGRAADCRPRLPDDEHHRTVSRHHCLLDVNPPDVRIRDFGSLNGTYVNGRAIGRRAAGVAPDEAEPSPEYDLVDGDLIRLGRTVFRVDVRVDADDGTLEPALCARCGREVGAEIGDRTGEYVCAGCRERPAELAERILAGTKETRRYRLVRELGRGGMGAVFLARHEDTGGELALKLMLPAVAADPMARRRFLREVELTRALRHPHLVPLYDAGTVDGAFWFTSEYCAGGSLDGVLRRRGGRLPEREAVRLAVQALDGLAYAHASGVVHRDLSPHNILLAAGDGPAPVARIGDFGLAKAFDRAGLSGLTRSGTTAGKPWYMPRQQVLEFRDVTPAVDVWALAACLYEALTGRFPRRFVRGVDPWQTVLQVPATPVRRYRPDLRPALADALDHALTERPAIGFGTAGELRAALLAACPPD</sequence>
<keyword evidence="12" id="KW-1185">Reference proteome</keyword>
<evidence type="ECO:0000256" key="1">
    <source>
        <dbReference type="ARBA" id="ARBA00012513"/>
    </source>
</evidence>
<evidence type="ECO:0000313" key="12">
    <source>
        <dbReference type="Proteomes" id="UP000612808"/>
    </source>
</evidence>
<keyword evidence="3" id="KW-0597">Phosphoprotein</keyword>
<evidence type="ECO:0000256" key="5">
    <source>
        <dbReference type="ARBA" id="ARBA00022741"/>
    </source>
</evidence>
<dbReference type="PROSITE" id="PS00109">
    <property type="entry name" value="PROTEIN_KINASE_TYR"/>
    <property type="match status" value="1"/>
</dbReference>
<dbReference type="SUPFAM" id="SSF56112">
    <property type="entry name" value="Protein kinase-like (PK-like)"/>
    <property type="match status" value="1"/>
</dbReference>
<dbReference type="EC" id="2.7.11.1" evidence="1"/>
<dbReference type="SUPFAM" id="SSF49879">
    <property type="entry name" value="SMAD/FHA domain"/>
    <property type="match status" value="1"/>
</dbReference>
<dbReference type="EMBL" id="BOMB01000017">
    <property type="protein sequence ID" value="GID12139.1"/>
    <property type="molecule type" value="Genomic_DNA"/>
</dbReference>
<dbReference type="InterPro" id="IPR000719">
    <property type="entry name" value="Prot_kinase_dom"/>
</dbReference>
<dbReference type="SMART" id="SM00240">
    <property type="entry name" value="FHA"/>
    <property type="match status" value="1"/>
</dbReference>
<feature type="domain" description="FHA" evidence="9">
    <location>
        <begin position="27"/>
        <end position="80"/>
    </location>
</feature>
<dbReference type="PANTHER" id="PTHR43289:SF6">
    <property type="entry name" value="SERINE_THREONINE-PROTEIN KINASE NEKL-3"/>
    <property type="match status" value="1"/>
</dbReference>
<feature type="binding site" evidence="8">
    <location>
        <position position="204"/>
    </location>
    <ligand>
        <name>ATP</name>
        <dbReference type="ChEBI" id="CHEBI:30616"/>
    </ligand>
</feature>
<dbReference type="PROSITE" id="PS50011">
    <property type="entry name" value="PROTEIN_KINASE_DOM"/>
    <property type="match status" value="1"/>
</dbReference>
<comment type="caution">
    <text evidence="11">The sequence shown here is derived from an EMBL/GenBank/DDBJ whole genome shotgun (WGS) entry which is preliminary data.</text>
</comment>
<dbReference type="InterPro" id="IPR008984">
    <property type="entry name" value="SMAD_FHA_dom_sf"/>
</dbReference>
<dbReference type="Pfam" id="PF00069">
    <property type="entry name" value="Pkinase"/>
    <property type="match status" value="1"/>
</dbReference>